<protein>
    <submittedName>
        <fullName evidence="2">NADH:ubiquinone oxidoreductase subunit N</fullName>
    </submittedName>
</protein>
<evidence type="ECO:0000256" key="1">
    <source>
        <dbReference type="SAM" id="Phobius"/>
    </source>
</evidence>
<name>A0A3S8UD51_9PSED</name>
<evidence type="ECO:0000313" key="2">
    <source>
        <dbReference type="EMBL" id="AZL66367.1"/>
    </source>
</evidence>
<organism evidence="2 3">
    <name type="scientific">Pseudomonas entomophila</name>
    <dbReference type="NCBI Taxonomy" id="312306"/>
    <lineage>
        <taxon>Bacteria</taxon>
        <taxon>Pseudomonadati</taxon>
        <taxon>Pseudomonadota</taxon>
        <taxon>Gammaproteobacteria</taxon>
        <taxon>Pseudomonadales</taxon>
        <taxon>Pseudomonadaceae</taxon>
        <taxon>Pseudomonas</taxon>
    </lineage>
</organism>
<keyword evidence="1" id="KW-0472">Membrane</keyword>
<keyword evidence="1" id="KW-0812">Transmembrane</keyword>
<dbReference type="OrthoDB" id="6983872at2"/>
<dbReference type="EMBL" id="CP034338">
    <property type="protein sequence ID" value="AZL66367.1"/>
    <property type="molecule type" value="Genomic_DNA"/>
</dbReference>
<dbReference type="AlphaFoldDB" id="A0A3S8UD51"/>
<accession>A0A3S8UD51</accession>
<dbReference type="Proteomes" id="UP000268230">
    <property type="component" value="Chromosome"/>
</dbReference>
<feature type="transmembrane region" description="Helical" evidence="1">
    <location>
        <begin position="6"/>
        <end position="27"/>
    </location>
</feature>
<keyword evidence="1" id="KW-1133">Transmembrane helix</keyword>
<sequence length="212" mass="24515">MKDPYAPGFWCTVTILGTLTAGYFYGIRHTQQMNQAVQFLYAAAAVTAAVALCGLAWIAWEYLHLNRREVAQGRTLLTIWNTKVALRRVETVFDRYFWGSYWHSGRTFEEVMGELKGTPLEQSLDALKLQCRELDREIHDHHHHWLANARDLSSVATAMARERYQLDLCDAPIRDGGNTAVLNRDLEVLVYTWSARLRSFDHQLDELERAYH</sequence>
<reference evidence="2 3" key="1">
    <citation type="submission" date="2018-12" db="EMBL/GenBank/DDBJ databases">
        <authorList>
            <person name="Li S."/>
            <person name="Yang R."/>
            <person name="Chen G."/>
            <person name="Zou L."/>
            <person name="Zhang C."/>
            <person name="Chen Y."/>
            <person name="Liu Z."/>
            <person name="Li Y."/>
            <person name="Yan Y."/>
            <person name="Huang M."/>
            <person name="Chen T."/>
        </authorList>
    </citation>
    <scope>NUCLEOTIDE SEQUENCE [LARGE SCALE GENOMIC DNA]</scope>
    <source>
        <strain evidence="2 3">1257</strain>
    </source>
</reference>
<dbReference type="KEGG" id="pory:EJA05_00850"/>
<proteinExistence type="predicted"/>
<evidence type="ECO:0000313" key="3">
    <source>
        <dbReference type="Proteomes" id="UP000268230"/>
    </source>
</evidence>
<feature type="transmembrane region" description="Helical" evidence="1">
    <location>
        <begin position="39"/>
        <end position="60"/>
    </location>
</feature>
<keyword evidence="2" id="KW-0830">Ubiquinone</keyword>
<gene>
    <name evidence="2" type="ORF">EJA05_00850</name>
</gene>